<keyword evidence="5" id="KW-0812">Transmembrane</keyword>
<name>A0A3M7L288_AUXPR</name>
<feature type="region of interest" description="Disordered" evidence="10">
    <location>
        <begin position="774"/>
        <end position="862"/>
    </location>
</feature>
<evidence type="ECO:0000256" key="10">
    <source>
        <dbReference type="SAM" id="MobiDB-lite"/>
    </source>
</evidence>
<dbReference type="InterPro" id="IPR001245">
    <property type="entry name" value="Ser-Thr/Tyr_kinase_cat_dom"/>
</dbReference>
<keyword evidence="4" id="KW-0433">Leucine-rich repeat</keyword>
<dbReference type="PROSITE" id="PS00108">
    <property type="entry name" value="PROTEIN_KINASE_ST"/>
    <property type="match status" value="1"/>
</dbReference>
<feature type="domain" description="Protein kinase" evidence="11">
    <location>
        <begin position="466"/>
        <end position="760"/>
    </location>
</feature>
<keyword evidence="7" id="KW-1133">Transmembrane helix</keyword>
<evidence type="ECO:0000256" key="7">
    <source>
        <dbReference type="ARBA" id="ARBA00022989"/>
    </source>
</evidence>
<dbReference type="InterPro" id="IPR046959">
    <property type="entry name" value="PRK1-6/SRF4-like"/>
</dbReference>
<evidence type="ECO:0000256" key="1">
    <source>
        <dbReference type="ARBA" id="ARBA00004370"/>
    </source>
</evidence>
<keyword evidence="8" id="KW-0472">Membrane</keyword>
<dbReference type="InterPro" id="IPR011009">
    <property type="entry name" value="Kinase-like_dom_sf"/>
</dbReference>
<feature type="compositionally biased region" description="Polar residues" evidence="10">
    <location>
        <begin position="799"/>
        <end position="808"/>
    </location>
</feature>
<organism evidence="12 13">
    <name type="scientific">Auxenochlorella protothecoides</name>
    <name type="common">Green microalga</name>
    <name type="synonym">Chlorella protothecoides</name>
    <dbReference type="NCBI Taxonomy" id="3075"/>
    <lineage>
        <taxon>Eukaryota</taxon>
        <taxon>Viridiplantae</taxon>
        <taxon>Chlorophyta</taxon>
        <taxon>core chlorophytes</taxon>
        <taxon>Trebouxiophyceae</taxon>
        <taxon>Chlorellales</taxon>
        <taxon>Chlorellaceae</taxon>
        <taxon>Auxenochlorella</taxon>
    </lineage>
</organism>
<accession>A0A3M7L288</accession>
<dbReference type="FunFam" id="3.80.10.10:FF:000129">
    <property type="entry name" value="Leucine-rich repeat receptor-like kinase"/>
    <property type="match status" value="1"/>
</dbReference>
<dbReference type="PANTHER" id="PTHR48007:SF4">
    <property type="entry name" value="LEUCINE-RICH REPEAT RECEPTOR-LIKE PROTEIN KINASE PXC1"/>
    <property type="match status" value="1"/>
</dbReference>
<sequence length="879" mass="91325">MAMLRGGAGDATPLTEASEPPPSPSVDGSTSLTEGAALMAQRSLFKQSSTLLNTWDYPGSEPCPNNEIEISSGWRGVTCSNGVVVAIHLEDLGLGGQLSPALSALGSLLTMNLKNNGLTGSLPEAWAFPDLLSLNLADNALTGSLPASWAEPGAFESLSFMQLQNNNLSGTIPSEFWSGSAFNTDTGSSLYVRPGNELLCGGVTTILAGNTTLLQLMALDLFTPGAVTTITNTLGPCLRTCTAADTGAAEITTNVFDLAQEYNVSLADVIALNPRLENLPGVSVTLPCYQTQYRGNTLIGGSDAAYSQFAGGNQVLAVYPDGPALAGAVTMHTPGSGYTPHSTPGYAGSTSWLTDELVEPVYWFVDLTTPLSVSVLVGMAGGPTTDLVVYMGSDTSNITANAQVGSSLTLDLPGAVGALAFTDGVPQTGRYVVLVAGPDGTSPFNISALEVYPKLANAAVNKPLTLSDGRVLEGGTDGSLATCLTIQPSASGTAWVTADLGYVAAVTAVAAAVKNTASAAQATVFVTNSTTGDFFSLPANQSCGNGGLPLDQGAYSALPCYIHGRYVSIAVPNQGALQLCELEVAKSLSWPRLLSMAFDAAKGMLYLHTRQPAIIHRDLKSANLLVDSQWHVKIADFNLSRAMEREVMMSTICITNPRWLSPEILKGGQATLQSDVWAFGTVMWELMTWQLPFENMNPYQIINLVQSSGASLAVPEPSAMPAGSFRGYEPYVALMTRCWEIEPAARPEMAEVAARLRDILRAELLAARSRRLRSGQLPGGGVPEPQQRYARVRSAAPSPFSQGPSSAEGSLVSEGGLSPGIGFTSGTASGTPPGTASTTLSGSLEVGRGPAGAPAPAAPAAVDDAELAERLGSNEPAFL</sequence>
<evidence type="ECO:0000313" key="13">
    <source>
        <dbReference type="Proteomes" id="UP000279271"/>
    </source>
</evidence>
<reference evidence="13" key="1">
    <citation type="journal article" date="2018" name="Algal Res.">
        <title>Characterization of plant carbon substrate utilization by Auxenochlorella protothecoides.</title>
        <authorList>
            <person name="Vogler B.W."/>
            <person name="Starkenburg S.R."/>
            <person name="Sudasinghe N."/>
            <person name="Schambach J.Y."/>
            <person name="Rollin J.A."/>
            <person name="Pattathil S."/>
            <person name="Barry A.N."/>
        </authorList>
    </citation>
    <scope>NUCLEOTIDE SEQUENCE [LARGE SCALE GENOMIC DNA]</scope>
    <source>
        <strain evidence="13">UTEX 25</strain>
    </source>
</reference>
<proteinExistence type="inferred from homology"/>
<dbReference type="EMBL" id="QOKY01000154">
    <property type="protein sequence ID" value="RMZ56115.1"/>
    <property type="molecule type" value="Genomic_DNA"/>
</dbReference>
<dbReference type="PANTHER" id="PTHR48007">
    <property type="entry name" value="LEUCINE-RICH REPEAT RECEPTOR-LIKE PROTEIN KINASE PXC1"/>
    <property type="match status" value="1"/>
</dbReference>
<dbReference type="GO" id="GO:0005524">
    <property type="term" value="F:ATP binding"/>
    <property type="evidence" value="ECO:0007669"/>
    <property type="project" value="InterPro"/>
</dbReference>
<evidence type="ECO:0000256" key="9">
    <source>
        <dbReference type="ARBA" id="ARBA00023170"/>
    </source>
</evidence>
<dbReference type="Proteomes" id="UP000279271">
    <property type="component" value="Unassembled WGS sequence"/>
</dbReference>
<dbReference type="SMART" id="SM00220">
    <property type="entry name" value="S_TKc"/>
    <property type="match status" value="1"/>
</dbReference>
<evidence type="ECO:0000259" key="11">
    <source>
        <dbReference type="PROSITE" id="PS50011"/>
    </source>
</evidence>
<comment type="caution">
    <text evidence="12">The sequence shown here is derived from an EMBL/GenBank/DDBJ whole genome shotgun (WGS) entry which is preliminary data.</text>
</comment>
<dbReference type="Pfam" id="PF00560">
    <property type="entry name" value="LRR_1"/>
    <property type="match status" value="1"/>
</dbReference>
<protein>
    <recommendedName>
        <fullName evidence="11">Protein kinase domain-containing protein</fullName>
    </recommendedName>
</protein>
<dbReference type="Gene3D" id="3.80.10.10">
    <property type="entry name" value="Ribonuclease Inhibitor"/>
    <property type="match status" value="1"/>
</dbReference>
<evidence type="ECO:0000256" key="5">
    <source>
        <dbReference type="ARBA" id="ARBA00022692"/>
    </source>
</evidence>
<dbReference type="SUPFAM" id="SSF49785">
    <property type="entry name" value="Galactose-binding domain-like"/>
    <property type="match status" value="2"/>
</dbReference>
<dbReference type="PROSITE" id="PS50011">
    <property type="entry name" value="PROTEIN_KINASE_DOM"/>
    <property type="match status" value="1"/>
</dbReference>
<evidence type="ECO:0000256" key="3">
    <source>
        <dbReference type="ARBA" id="ARBA00008684"/>
    </source>
</evidence>
<feature type="compositionally biased region" description="Low complexity" evidence="10">
    <location>
        <begin position="824"/>
        <end position="844"/>
    </location>
</feature>
<dbReference type="InterPro" id="IPR001611">
    <property type="entry name" value="Leu-rich_rpt"/>
</dbReference>
<dbReference type="SUPFAM" id="SSF56112">
    <property type="entry name" value="Protein kinase-like (PK-like)"/>
    <property type="match status" value="1"/>
</dbReference>
<evidence type="ECO:0000313" key="12">
    <source>
        <dbReference type="EMBL" id="RMZ56115.1"/>
    </source>
</evidence>
<dbReference type="GO" id="GO:0004672">
    <property type="term" value="F:protein kinase activity"/>
    <property type="evidence" value="ECO:0007669"/>
    <property type="project" value="InterPro"/>
</dbReference>
<dbReference type="SUPFAM" id="SSF52058">
    <property type="entry name" value="L domain-like"/>
    <property type="match status" value="1"/>
</dbReference>
<dbReference type="InterPro" id="IPR000719">
    <property type="entry name" value="Prot_kinase_dom"/>
</dbReference>
<comment type="subcellular location">
    <subcellularLocation>
        <location evidence="2">Cytoplasm</location>
        <location evidence="2">Cytoskeleton</location>
        <location evidence="2">Cilium axoneme</location>
    </subcellularLocation>
    <subcellularLocation>
        <location evidence="1">Membrane</location>
    </subcellularLocation>
</comment>
<dbReference type="GO" id="GO:0016020">
    <property type="term" value="C:membrane"/>
    <property type="evidence" value="ECO:0007669"/>
    <property type="project" value="UniProtKB-SubCell"/>
</dbReference>
<dbReference type="InterPro" id="IPR008271">
    <property type="entry name" value="Ser/Thr_kinase_AS"/>
</dbReference>
<evidence type="ECO:0000256" key="8">
    <source>
        <dbReference type="ARBA" id="ARBA00023136"/>
    </source>
</evidence>
<feature type="compositionally biased region" description="Low complexity" evidence="10">
    <location>
        <begin position="851"/>
        <end position="861"/>
    </location>
</feature>
<dbReference type="InterPro" id="IPR008979">
    <property type="entry name" value="Galactose-bd-like_sf"/>
</dbReference>
<keyword evidence="9" id="KW-0675">Receptor</keyword>
<keyword evidence="6" id="KW-0677">Repeat</keyword>
<evidence type="ECO:0000256" key="6">
    <source>
        <dbReference type="ARBA" id="ARBA00022737"/>
    </source>
</evidence>
<feature type="region of interest" description="Disordered" evidence="10">
    <location>
        <begin position="1"/>
        <end position="31"/>
    </location>
</feature>
<dbReference type="Pfam" id="PF08263">
    <property type="entry name" value="LRRNT_2"/>
    <property type="match status" value="1"/>
</dbReference>
<dbReference type="AlphaFoldDB" id="A0A3M7L288"/>
<dbReference type="GO" id="GO:0005930">
    <property type="term" value="C:axoneme"/>
    <property type="evidence" value="ECO:0007669"/>
    <property type="project" value="UniProtKB-SubCell"/>
</dbReference>
<dbReference type="Pfam" id="PF07714">
    <property type="entry name" value="PK_Tyr_Ser-Thr"/>
    <property type="match status" value="1"/>
</dbReference>
<evidence type="ECO:0000256" key="4">
    <source>
        <dbReference type="ARBA" id="ARBA00022614"/>
    </source>
</evidence>
<evidence type="ECO:0000256" key="2">
    <source>
        <dbReference type="ARBA" id="ARBA00004430"/>
    </source>
</evidence>
<dbReference type="Gene3D" id="2.60.120.260">
    <property type="entry name" value="Galactose-binding domain-like"/>
    <property type="match status" value="1"/>
</dbReference>
<comment type="similarity">
    <text evidence="3">Belongs to the protein kinase superfamily. Ser/Thr protein kinase family.</text>
</comment>
<gene>
    <name evidence="12" type="ORF">APUTEX25_004539</name>
</gene>
<dbReference type="InterPro" id="IPR013210">
    <property type="entry name" value="LRR_N_plant-typ"/>
</dbReference>
<dbReference type="InterPro" id="IPR032675">
    <property type="entry name" value="LRR_dom_sf"/>
</dbReference>
<dbReference type="Gene3D" id="1.10.510.10">
    <property type="entry name" value="Transferase(Phosphotransferase) domain 1"/>
    <property type="match status" value="1"/>
</dbReference>